<protein>
    <submittedName>
        <fullName evidence="1">Uncharacterized protein</fullName>
    </submittedName>
</protein>
<dbReference type="EMBL" id="JAYMYS010000008">
    <property type="protein sequence ID" value="KAK7385544.1"/>
    <property type="molecule type" value="Genomic_DNA"/>
</dbReference>
<gene>
    <name evidence="1" type="ORF">VNO78_31267</name>
</gene>
<organism evidence="1 2">
    <name type="scientific">Psophocarpus tetragonolobus</name>
    <name type="common">Winged bean</name>
    <name type="synonym">Dolichos tetragonolobus</name>
    <dbReference type="NCBI Taxonomy" id="3891"/>
    <lineage>
        <taxon>Eukaryota</taxon>
        <taxon>Viridiplantae</taxon>
        <taxon>Streptophyta</taxon>
        <taxon>Embryophyta</taxon>
        <taxon>Tracheophyta</taxon>
        <taxon>Spermatophyta</taxon>
        <taxon>Magnoliopsida</taxon>
        <taxon>eudicotyledons</taxon>
        <taxon>Gunneridae</taxon>
        <taxon>Pentapetalae</taxon>
        <taxon>rosids</taxon>
        <taxon>fabids</taxon>
        <taxon>Fabales</taxon>
        <taxon>Fabaceae</taxon>
        <taxon>Papilionoideae</taxon>
        <taxon>50 kb inversion clade</taxon>
        <taxon>NPAAA clade</taxon>
        <taxon>indigoferoid/millettioid clade</taxon>
        <taxon>Phaseoleae</taxon>
        <taxon>Psophocarpus</taxon>
    </lineage>
</organism>
<evidence type="ECO:0000313" key="2">
    <source>
        <dbReference type="Proteomes" id="UP001386955"/>
    </source>
</evidence>
<sequence length="181" mass="20283">MGTDEERCTKTNEDVQSEVLDDLIPPRFVWHVLDANEPLERELRNFYGKAPSIVKMCIQILNKLDVGIPSTFKEADMPPNGSFIPIPKPNLPYPLTLCVPTFDPKRWELPQETNMVSASTANELREDRYVTHVSPEKLKAATEGLSHGTFLQLHASGNKYSFCAVGTEVNHMGVIAIKSMQ</sequence>
<name>A0AAN9X978_PSOTE</name>
<comment type="caution">
    <text evidence="1">The sequence shown here is derived from an EMBL/GenBank/DDBJ whole genome shotgun (WGS) entry which is preliminary data.</text>
</comment>
<evidence type="ECO:0000313" key="1">
    <source>
        <dbReference type="EMBL" id="KAK7385544.1"/>
    </source>
</evidence>
<reference evidence="1 2" key="1">
    <citation type="submission" date="2024-01" db="EMBL/GenBank/DDBJ databases">
        <title>The genomes of 5 underutilized Papilionoideae crops provide insights into root nodulation and disease resistanc.</title>
        <authorList>
            <person name="Jiang F."/>
        </authorList>
    </citation>
    <scope>NUCLEOTIDE SEQUENCE [LARGE SCALE GENOMIC DNA]</scope>
    <source>
        <strain evidence="1">DUOXIRENSHENG_FW03</strain>
        <tissue evidence="1">Leaves</tissue>
    </source>
</reference>
<dbReference type="Proteomes" id="UP001386955">
    <property type="component" value="Unassembled WGS sequence"/>
</dbReference>
<dbReference type="PANTHER" id="PTHR36704">
    <property type="entry name" value="PROTEIN, PUTATIVE-RELATED"/>
    <property type="match status" value="1"/>
</dbReference>
<accession>A0AAN9X978</accession>
<keyword evidence="2" id="KW-1185">Reference proteome</keyword>
<dbReference type="AlphaFoldDB" id="A0AAN9X978"/>
<proteinExistence type="predicted"/>
<dbReference type="PANTHER" id="PTHR36704:SF1">
    <property type="entry name" value="OS06G0239700 PROTEIN"/>
    <property type="match status" value="1"/>
</dbReference>